<dbReference type="GeneID" id="40075874"/>
<dbReference type="CDD" id="cd11527">
    <property type="entry name" value="NTP-PPase_dUTPase"/>
    <property type="match status" value="1"/>
</dbReference>
<protein>
    <submittedName>
        <fullName evidence="1">dUTP diphosphatase</fullName>
    </submittedName>
</protein>
<sequence length="166" mass="19964">MVKVDERTINLSDLFQKQKMLTDYVWQKHNIKKADLEKEKAAIICELWETANELKSDGFKYWTDKKCDREKTLEEIVDMLHFYLQIGNILGVVYEHYWIERRDTILDQIMAINWSLLMMDGPLTWAVSFAQYRGLVRMLGFDWDQDIIPAYNRKFQENIARQQRGY</sequence>
<evidence type="ECO:0000313" key="1">
    <source>
        <dbReference type="EMBL" id="ATP06115.1"/>
    </source>
</evidence>
<reference evidence="1" key="1">
    <citation type="submission" date="2017-10" db="EMBL/GenBank/DDBJ databases">
        <title>Sequence, genome organization and annotation of the thermophilic 47,7-kb bacterophage TO-84 that infects Geobacillus stearothermophilus.</title>
        <authorList>
            <person name="Skowron P.M."/>
            <person name="Kropinski A."/>
            <person name="Los M."/>
        </authorList>
    </citation>
    <scope>NUCLEOTIDE SEQUENCE [LARGE SCALE GENOMIC DNA]</scope>
</reference>
<dbReference type="Gene3D" id="1.10.4010.10">
    <property type="entry name" value="Type II deoxyuridine triphosphatase"/>
    <property type="match status" value="1"/>
</dbReference>
<dbReference type="PIRSF" id="PIRSF030140">
    <property type="entry name" value="UCP030140"/>
    <property type="match status" value="1"/>
</dbReference>
<dbReference type="EMBL" id="KY565347">
    <property type="protein sequence ID" value="ATP06115.1"/>
    <property type="molecule type" value="Genomic_DNA"/>
</dbReference>
<dbReference type="SUPFAM" id="SSF101386">
    <property type="entry name" value="all-alpha NTP pyrophosphatases"/>
    <property type="match status" value="1"/>
</dbReference>
<name>A0A2D1Q767_9CAUD</name>
<dbReference type="RefSeq" id="YP_009600112.1">
    <property type="nucleotide sequence ID" value="NC_041918.2"/>
</dbReference>
<dbReference type="Proteomes" id="UP000225660">
    <property type="component" value="Segment"/>
</dbReference>
<dbReference type="InterPro" id="IPR016947">
    <property type="entry name" value="UCP030140"/>
</dbReference>
<accession>A0A2D1Q767</accession>
<keyword evidence="2" id="KW-1185">Reference proteome</keyword>
<dbReference type="Pfam" id="PF08761">
    <property type="entry name" value="dUTPase_2"/>
    <property type="match status" value="1"/>
</dbReference>
<dbReference type="KEGG" id="vg:40075874"/>
<organism evidence="1 2">
    <name type="scientific">Geobacillus phage TP-84</name>
    <dbReference type="NCBI Taxonomy" id="1965361"/>
    <lineage>
        <taxon>Viruses</taxon>
        <taxon>Duplodnaviria</taxon>
        <taxon>Heunggongvirae</taxon>
        <taxon>Uroviricota</taxon>
        <taxon>Caudoviricetes</taxon>
        <taxon>Saundersvirus</taxon>
        <taxon>Saundersvirus Tp84</taxon>
    </lineage>
</organism>
<evidence type="ECO:0000313" key="2">
    <source>
        <dbReference type="Proteomes" id="UP000225660"/>
    </source>
</evidence>
<dbReference type="InterPro" id="IPR014871">
    <property type="entry name" value="dUTPase/dCTP_pyrophosphatase"/>
</dbReference>
<proteinExistence type="predicted"/>